<evidence type="ECO:0000313" key="6">
    <source>
        <dbReference type="Proteomes" id="UP000028401"/>
    </source>
</evidence>
<dbReference type="SUPFAM" id="SSF46689">
    <property type="entry name" value="Homeodomain-like"/>
    <property type="match status" value="1"/>
</dbReference>
<protein>
    <recommendedName>
        <fullName evidence="4">HTH araC/xylS-type domain-containing protein</fullName>
    </recommendedName>
</protein>
<accession>A0A084ABG3</accession>
<dbReference type="SMART" id="SM00342">
    <property type="entry name" value="HTH_ARAC"/>
    <property type="match status" value="1"/>
</dbReference>
<dbReference type="PANTHER" id="PTHR47504:SF5">
    <property type="entry name" value="RIGHT ORIGIN-BINDING PROTEIN"/>
    <property type="match status" value="1"/>
</dbReference>
<dbReference type="GO" id="GO:0043565">
    <property type="term" value="F:sequence-specific DNA binding"/>
    <property type="evidence" value="ECO:0007669"/>
    <property type="project" value="InterPro"/>
</dbReference>
<dbReference type="Pfam" id="PF12833">
    <property type="entry name" value="HTH_18"/>
    <property type="match status" value="1"/>
</dbReference>
<reference evidence="5 6" key="1">
    <citation type="submission" date="2014-06" db="EMBL/GenBank/DDBJ databases">
        <title>Draft genome sequence of the putrescine producing strain Lactococcus lactis subsp cremoris GE214.</title>
        <authorList>
            <person name="Ladero V."/>
            <person name="Linares D.M."/>
            <person name="del Rio B."/>
            <person name="Mayo B."/>
            <person name="Martin M.C."/>
            <person name="Fernandez M."/>
            <person name="Alvarez M.A."/>
        </authorList>
    </citation>
    <scope>NUCLEOTIDE SEQUENCE [LARGE SCALE GENOMIC DNA]</scope>
    <source>
        <strain evidence="5 6">GE214</strain>
    </source>
</reference>
<dbReference type="InterPro" id="IPR011256">
    <property type="entry name" value="Reg_factor_effector_dom_sf"/>
</dbReference>
<sequence length="281" mass="32337">MIKMMHQFNKTIDYLESTFTSEVDFKKFQNISGYSYPLFSRIFSILSEITLAEYLRNRKLTLAVDDLLNTDQKVIDIALKYNYDSADAFSFAFKKFHGNSPSEVRKGKNYKLFPKMKLALKVIGGSQMNIKIETKPSFKVAGVLKENIDSNQCPSTWDELYSKYSFEQLESFGNGQSLGVCYENEGNDKINYMAGYNVLDDAKARNLGLDILEVKESEYAVVPVKGSVPDSIHQAWKYLLEEFFPENGYKHSGLPDFEVYTENDIHDPNYEMELWVPIVKQ</sequence>
<name>A0A084ABG3_LACLC</name>
<dbReference type="InterPro" id="IPR010499">
    <property type="entry name" value="AraC_E-bd"/>
</dbReference>
<dbReference type="GO" id="GO:0003700">
    <property type="term" value="F:DNA-binding transcription factor activity"/>
    <property type="evidence" value="ECO:0007669"/>
    <property type="project" value="InterPro"/>
</dbReference>
<organism evidence="5 6">
    <name type="scientific">Lactococcus cremoris subsp. cremoris GE214</name>
    <dbReference type="NCBI Taxonomy" id="1415168"/>
    <lineage>
        <taxon>Bacteria</taxon>
        <taxon>Bacillati</taxon>
        <taxon>Bacillota</taxon>
        <taxon>Bacilli</taxon>
        <taxon>Lactobacillales</taxon>
        <taxon>Streptococcaceae</taxon>
        <taxon>Lactococcus</taxon>
        <taxon>Lactococcus cremoris subsp. cremoris</taxon>
    </lineage>
</organism>
<feature type="domain" description="HTH araC/xylS-type" evidence="4">
    <location>
        <begin position="9"/>
        <end position="107"/>
    </location>
</feature>
<comment type="caution">
    <text evidence="5">The sequence shown here is derived from an EMBL/GenBank/DDBJ whole genome shotgun (WGS) entry which is preliminary data.</text>
</comment>
<dbReference type="InterPro" id="IPR029442">
    <property type="entry name" value="GyrI-like"/>
</dbReference>
<keyword evidence="2" id="KW-0238">DNA-binding</keyword>
<evidence type="ECO:0000313" key="5">
    <source>
        <dbReference type="EMBL" id="KEY62642.1"/>
    </source>
</evidence>
<dbReference type="Gene3D" id="1.10.10.60">
    <property type="entry name" value="Homeodomain-like"/>
    <property type="match status" value="1"/>
</dbReference>
<dbReference type="InterPro" id="IPR018062">
    <property type="entry name" value="HTH_AraC-typ_CS"/>
</dbReference>
<keyword evidence="1" id="KW-0805">Transcription regulation</keyword>
<dbReference type="SMART" id="SM00871">
    <property type="entry name" value="AraC_E_bind"/>
    <property type="match status" value="1"/>
</dbReference>
<dbReference type="PATRIC" id="fig|1415168.3.peg.1259"/>
<dbReference type="InterPro" id="IPR009057">
    <property type="entry name" value="Homeodomain-like_sf"/>
</dbReference>
<evidence type="ECO:0000256" key="1">
    <source>
        <dbReference type="ARBA" id="ARBA00023015"/>
    </source>
</evidence>
<evidence type="ECO:0000256" key="3">
    <source>
        <dbReference type="ARBA" id="ARBA00023163"/>
    </source>
</evidence>
<dbReference type="EMBL" id="AZSI01000029">
    <property type="protein sequence ID" value="KEY62642.1"/>
    <property type="molecule type" value="Genomic_DNA"/>
</dbReference>
<dbReference type="SUPFAM" id="SSF55136">
    <property type="entry name" value="Probable bacterial effector-binding domain"/>
    <property type="match status" value="1"/>
</dbReference>
<dbReference type="InterPro" id="IPR050959">
    <property type="entry name" value="MarA-like"/>
</dbReference>
<dbReference type="PANTHER" id="PTHR47504">
    <property type="entry name" value="RIGHT ORIGIN-BINDING PROTEIN"/>
    <property type="match status" value="1"/>
</dbReference>
<dbReference type="Proteomes" id="UP000028401">
    <property type="component" value="Unassembled WGS sequence"/>
</dbReference>
<dbReference type="Gene3D" id="3.20.80.10">
    <property type="entry name" value="Regulatory factor, effector binding domain"/>
    <property type="match status" value="1"/>
</dbReference>
<dbReference type="InterPro" id="IPR018060">
    <property type="entry name" value="HTH_AraC"/>
</dbReference>
<dbReference type="Pfam" id="PF06445">
    <property type="entry name" value="GyrI-like"/>
    <property type="match status" value="1"/>
</dbReference>
<proteinExistence type="predicted"/>
<dbReference type="AlphaFoldDB" id="A0A084ABG3"/>
<dbReference type="PROSITE" id="PS01124">
    <property type="entry name" value="HTH_ARAC_FAMILY_2"/>
    <property type="match status" value="1"/>
</dbReference>
<evidence type="ECO:0000256" key="2">
    <source>
        <dbReference type="ARBA" id="ARBA00023125"/>
    </source>
</evidence>
<evidence type="ECO:0000259" key="4">
    <source>
        <dbReference type="PROSITE" id="PS01124"/>
    </source>
</evidence>
<dbReference type="PROSITE" id="PS00041">
    <property type="entry name" value="HTH_ARAC_FAMILY_1"/>
    <property type="match status" value="1"/>
</dbReference>
<keyword evidence="3" id="KW-0804">Transcription</keyword>
<gene>
    <name evidence="5" type="ORF">U725_01179</name>
</gene>